<name>A0ABV9GTK4_9BACL</name>
<sequence length="146" mass="16914">MALKIDKEWKTIHERPIQARTAEKPAEPFRHFVQSQSQKAEAAVIEALFAEIDEQGKRLSRSQTVRDMQIYKRLIRQYLQKAVSYGLSLKQSREWQFAQGQVQTLVKTIDERLAEMTELLLQKGQSSIAILDAVDEIKGLLINLYR</sequence>
<dbReference type="SUPFAM" id="SSF158397">
    <property type="entry name" value="TM1646-like"/>
    <property type="match status" value="1"/>
</dbReference>
<comment type="caution">
    <text evidence="1">The sequence shown here is derived from an EMBL/GenBank/DDBJ whole genome shotgun (WGS) entry which is preliminary data.</text>
</comment>
<gene>
    <name evidence="1" type="ORF">ACFO4N_16700</name>
</gene>
<reference evidence="2" key="1">
    <citation type="journal article" date="2019" name="Int. J. Syst. Evol. Microbiol.">
        <title>The Global Catalogue of Microorganisms (GCM) 10K type strain sequencing project: providing services to taxonomists for standard genome sequencing and annotation.</title>
        <authorList>
            <consortium name="The Broad Institute Genomics Platform"/>
            <consortium name="The Broad Institute Genome Sequencing Center for Infectious Disease"/>
            <person name="Wu L."/>
            <person name="Ma J."/>
        </authorList>
    </citation>
    <scope>NUCLEOTIDE SEQUENCE [LARGE SCALE GENOMIC DNA]</scope>
    <source>
        <strain evidence="2">CGMCC 1.16306</strain>
    </source>
</reference>
<dbReference type="EMBL" id="JBHSFW010000020">
    <property type="protein sequence ID" value="MFC4620343.1"/>
    <property type="molecule type" value="Genomic_DNA"/>
</dbReference>
<evidence type="ECO:0000313" key="2">
    <source>
        <dbReference type="Proteomes" id="UP001596022"/>
    </source>
</evidence>
<proteinExistence type="predicted"/>
<dbReference type="InterPro" id="IPR024042">
    <property type="entry name" value="TM1646-like_dom_sf"/>
</dbReference>
<dbReference type="Proteomes" id="UP001596022">
    <property type="component" value="Unassembled WGS sequence"/>
</dbReference>
<dbReference type="Gene3D" id="1.20.120.490">
    <property type="entry name" value="Hypothetical protein TM1646-like domain"/>
    <property type="match status" value="1"/>
</dbReference>
<protein>
    <submittedName>
        <fullName evidence="1">YaaR family protein</fullName>
    </submittedName>
</protein>
<accession>A0ABV9GTK4</accession>
<dbReference type="RefSeq" id="WP_376847456.1">
    <property type="nucleotide sequence ID" value="NZ_JBHSFW010000020.1"/>
</dbReference>
<dbReference type="Pfam" id="PF03885">
    <property type="entry name" value="DUF327"/>
    <property type="match status" value="1"/>
</dbReference>
<dbReference type="InterPro" id="IPR005585">
    <property type="entry name" value="DUF327"/>
</dbReference>
<evidence type="ECO:0000313" key="1">
    <source>
        <dbReference type="EMBL" id="MFC4620343.1"/>
    </source>
</evidence>
<organism evidence="1 2">
    <name type="scientific">Camelliibacillus cellulosilyticus</name>
    <dbReference type="NCBI Taxonomy" id="2174486"/>
    <lineage>
        <taxon>Bacteria</taxon>
        <taxon>Bacillati</taxon>
        <taxon>Bacillota</taxon>
        <taxon>Bacilli</taxon>
        <taxon>Bacillales</taxon>
        <taxon>Sporolactobacillaceae</taxon>
        <taxon>Camelliibacillus</taxon>
    </lineage>
</organism>
<keyword evidence="2" id="KW-1185">Reference proteome</keyword>